<dbReference type="SMART" id="SM00418">
    <property type="entry name" value="HTH_ARSR"/>
    <property type="match status" value="1"/>
</dbReference>
<dbReference type="GO" id="GO:0003700">
    <property type="term" value="F:DNA-binding transcription factor activity"/>
    <property type="evidence" value="ECO:0007669"/>
    <property type="project" value="InterPro"/>
</dbReference>
<protein>
    <submittedName>
        <fullName evidence="5">Regulatory protein ArsR</fullName>
    </submittedName>
</protein>
<dbReference type="PANTHER" id="PTHR43132:SF6">
    <property type="entry name" value="HTH-TYPE TRANSCRIPTIONAL REPRESSOR CZRA"/>
    <property type="match status" value="1"/>
</dbReference>
<name>F0SRP9_RUBBR</name>
<proteinExistence type="predicted"/>
<keyword evidence="2" id="KW-0238">DNA-binding</keyword>
<dbReference type="InterPro" id="IPR036388">
    <property type="entry name" value="WH-like_DNA-bd_sf"/>
</dbReference>
<dbReference type="AlphaFoldDB" id="F0SRP9"/>
<dbReference type="PANTHER" id="PTHR43132">
    <property type="entry name" value="ARSENICAL RESISTANCE OPERON REPRESSOR ARSR-RELATED"/>
    <property type="match status" value="1"/>
</dbReference>
<dbReference type="KEGG" id="pbs:Plabr_1561"/>
<keyword evidence="6" id="KW-1185">Reference proteome</keyword>
<dbReference type="STRING" id="756272.Plabr_1561"/>
<dbReference type="EMBL" id="CP002546">
    <property type="protein sequence ID" value="ADY59172.1"/>
    <property type="molecule type" value="Genomic_DNA"/>
</dbReference>
<accession>F0SRP9</accession>
<evidence type="ECO:0000313" key="5">
    <source>
        <dbReference type="EMBL" id="ADY59172.1"/>
    </source>
</evidence>
<evidence type="ECO:0000256" key="3">
    <source>
        <dbReference type="ARBA" id="ARBA00023163"/>
    </source>
</evidence>
<dbReference type="NCBIfam" id="NF033788">
    <property type="entry name" value="HTH_metalloreg"/>
    <property type="match status" value="1"/>
</dbReference>
<evidence type="ECO:0000313" key="6">
    <source>
        <dbReference type="Proteomes" id="UP000006860"/>
    </source>
</evidence>
<evidence type="ECO:0000256" key="2">
    <source>
        <dbReference type="ARBA" id="ARBA00023125"/>
    </source>
</evidence>
<dbReference type="GO" id="GO:0003677">
    <property type="term" value="F:DNA binding"/>
    <property type="evidence" value="ECO:0007669"/>
    <property type="project" value="UniProtKB-KW"/>
</dbReference>
<keyword evidence="1" id="KW-0805">Transcription regulation</keyword>
<dbReference type="InterPro" id="IPR036390">
    <property type="entry name" value="WH_DNA-bd_sf"/>
</dbReference>
<dbReference type="InterPro" id="IPR001845">
    <property type="entry name" value="HTH_ArsR_DNA-bd_dom"/>
</dbReference>
<dbReference type="PRINTS" id="PR00778">
    <property type="entry name" value="HTHARSR"/>
</dbReference>
<dbReference type="CDD" id="cd00090">
    <property type="entry name" value="HTH_ARSR"/>
    <property type="match status" value="1"/>
</dbReference>
<evidence type="ECO:0000256" key="1">
    <source>
        <dbReference type="ARBA" id="ARBA00023015"/>
    </source>
</evidence>
<keyword evidence="3" id="KW-0804">Transcription</keyword>
<sequence>MVRDRFQANQCAEKLKALSEPIRLRIVDLLRDGSRTVGEIAGLLDQELVNISHHLGILYHAGLVEREKQGRYMHYRLHAALVLDENNSHQFNLGCCRLEIPEDAPSEGAS</sequence>
<dbReference type="PROSITE" id="PS50987">
    <property type="entry name" value="HTH_ARSR_2"/>
    <property type="match status" value="1"/>
</dbReference>
<dbReference type="InterPro" id="IPR051011">
    <property type="entry name" value="Metal_resp_trans_reg"/>
</dbReference>
<evidence type="ECO:0000259" key="4">
    <source>
        <dbReference type="PROSITE" id="PS50987"/>
    </source>
</evidence>
<dbReference type="RefSeq" id="WP_013627900.1">
    <property type="nucleotide sequence ID" value="NC_015174.1"/>
</dbReference>
<feature type="domain" description="HTH arsR-type" evidence="4">
    <location>
        <begin position="3"/>
        <end position="94"/>
    </location>
</feature>
<dbReference type="SUPFAM" id="SSF46785">
    <property type="entry name" value="Winged helix' DNA-binding domain"/>
    <property type="match status" value="1"/>
</dbReference>
<dbReference type="InterPro" id="IPR011991">
    <property type="entry name" value="ArsR-like_HTH"/>
</dbReference>
<gene>
    <name evidence="5" type="ordered locus">Plabr_1561</name>
</gene>
<dbReference type="Gene3D" id="1.10.10.10">
    <property type="entry name" value="Winged helix-like DNA-binding domain superfamily/Winged helix DNA-binding domain"/>
    <property type="match status" value="1"/>
</dbReference>
<dbReference type="Proteomes" id="UP000006860">
    <property type="component" value="Chromosome"/>
</dbReference>
<dbReference type="Pfam" id="PF01022">
    <property type="entry name" value="HTH_5"/>
    <property type="match status" value="1"/>
</dbReference>
<organism evidence="5 6">
    <name type="scientific">Rubinisphaera brasiliensis (strain ATCC 49424 / DSM 5305 / JCM 21570 / IAM 15109 / NBRC 103401 / IFAM 1448)</name>
    <name type="common">Planctomyces brasiliensis</name>
    <dbReference type="NCBI Taxonomy" id="756272"/>
    <lineage>
        <taxon>Bacteria</taxon>
        <taxon>Pseudomonadati</taxon>
        <taxon>Planctomycetota</taxon>
        <taxon>Planctomycetia</taxon>
        <taxon>Planctomycetales</taxon>
        <taxon>Planctomycetaceae</taxon>
        <taxon>Rubinisphaera</taxon>
    </lineage>
</organism>
<dbReference type="eggNOG" id="COG0640">
    <property type="taxonomic scope" value="Bacteria"/>
</dbReference>
<dbReference type="HOGENOM" id="CLU_097806_7_5_0"/>
<reference evidence="6" key="1">
    <citation type="submission" date="2011-02" db="EMBL/GenBank/DDBJ databases">
        <title>The complete genome of Planctomyces brasiliensis DSM 5305.</title>
        <authorList>
            <person name="Lucas S."/>
            <person name="Copeland A."/>
            <person name="Lapidus A."/>
            <person name="Bruce D."/>
            <person name="Goodwin L."/>
            <person name="Pitluck S."/>
            <person name="Kyrpides N."/>
            <person name="Mavromatis K."/>
            <person name="Pagani I."/>
            <person name="Ivanova N."/>
            <person name="Ovchinnikova G."/>
            <person name="Lu M."/>
            <person name="Detter J.C."/>
            <person name="Han C."/>
            <person name="Land M."/>
            <person name="Hauser L."/>
            <person name="Markowitz V."/>
            <person name="Cheng J.-F."/>
            <person name="Hugenholtz P."/>
            <person name="Woyke T."/>
            <person name="Wu D."/>
            <person name="Tindall B."/>
            <person name="Pomrenke H.G."/>
            <person name="Brambilla E."/>
            <person name="Klenk H.-P."/>
            <person name="Eisen J.A."/>
        </authorList>
    </citation>
    <scope>NUCLEOTIDE SEQUENCE [LARGE SCALE GENOMIC DNA]</scope>
    <source>
        <strain evidence="6">ATCC 49424 / DSM 5305 / JCM 21570 / NBRC 103401 / IFAM 1448</strain>
    </source>
</reference>